<organism evidence="3 4">
    <name type="scientific">Vulcanisaeta souniana JCM 11219</name>
    <dbReference type="NCBI Taxonomy" id="1293586"/>
    <lineage>
        <taxon>Archaea</taxon>
        <taxon>Thermoproteota</taxon>
        <taxon>Thermoprotei</taxon>
        <taxon>Thermoproteales</taxon>
        <taxon>Thermoproteaceae</taxon>
        <taxon>Vulcanisaeta</taxon>
    </lineage>
</organism>
<evidence type="ECO:0000313" key="3">
    <source>
        <dbReference type="EMBL" id="GGI70325.1"/>
    </source>
</evidence>
<feature type="transmembrane region" description="Helical" evidence="1">
    <location>
        <begin position="7"/>
        <end position="26"/>
    </location>
</feature>
<gene>
    <name evidence="3" type="ORF">GCM10007112_04110</name>
    <name evidence="2" type="ORF">Vsou_08880</name>
</gene>
<dbReference type="EMBL" id="BMNM01000001">
    <property type="protein sequence ID" value="GGI70325.1"/>
    <property type="molecule type" value="Genomic_DNA"/>
</dbReference>
<keyword evidence="1" id="KW-1133">Transmembrane helix</keyword>
<dbReference type="GeneID" id="76206439"/>
<dbReference type="EMBL" id="AP026830">
    <property type="protein sequence ID" value="BDR91795.1"/>
    <property type="molecule type" value="Genomic_DNA"/>
</dbReference>
<evidence type="ECO:0000313" key="5">
    <source>
        <dbReference type="Proteomes" id="UP001060771"/>
    </source>
</evidence>
<reference evidence="5" key="3">
    <citation type="submission" date="2022-09" db="EMBL/GenBank/DDBJ databases">
        <title>Complete genome sequence of Vulcanisaeta souniana.</title>
        <authorList>
            <person name="Kato S."/>
            <person name="Itoh T."/>
            <person name="Ohkuma M."/>
        </authorList>
    </citation>
    <scope>NUCLEOTIDE SEQUENCE [LARGE SCALE GENOMIC DNA]</scope>
    <source>
        <strain evidence="5">JCM 11219</strain>
    </source>
</reference>
<evidence type="ECO:0000256" key="1">
    <source>
        <dbReference type="SAM" id="Phobius"/>
    </source>
</evidence>
<keyword evidence="5" id="KW-1185">Reference proteome</keyword>
<dbReference type="Proteomes" id="UP001060771">
    <property type="component" value="Chromosome"/>
</dbReference>
<proteinExistence type="predicted"/>
<reference evidence="3" key="2">
    <citation type="submission" date="2020-09" db="EMBL/GenBank/DDBJ databases">
        <authorList>
            <person name="Sun Q."/>
            <person name="Ohkuma M."/>
        </authorList>
    </citation>
    <scope>NUCLEOTIDE SEQUENCE</scope>
    <source>
        <strain evidence="3">JCM 11219</strain>
    </source>
</reference>
<keyword evidence="1" id="KW-0812">Transmembrane</keyword>
<dbReference type="RefSeq" id="WP_188602467.1">
    <property type="nucleotide sequence ID" value="NZ_AP026830.1"/>
</dbReference>
<sequence>MREKVSVCVVIVIILVIVTAFLGVVISNKALKIASLQYEIGALRINYTALQVQYDQLMTNYVNLETVYKNLLVNYTMLQSQYNRLRANYTGIVNAVYESLIRVEPVLYAYTKVNDNLALFLNITNPTNELMSITMRVYAGPPIFSELIPNQTVVLVPPRSTVMLPIAIALYNSTRTYFAGFGYPDFKSFNGINLTGELVGMKVSITIINNTLVPAWAMYNASITEIIPVNQPMGFAKYIIIPMYLYCTNSSCGSPISAINLVLENPLPSAITINGYYIYIYNGSLLTSCTLNSPLIINATSIVNISLPAQSYRSTLMPLNVITLTSSWASLFKSSITCIANRTPPLSAAQLPYGYVVLNTSIGNLTIPLLSSYG</sequence>
<dbReference type="Proteomes" id="UP000657075">
    <property type="component" value="Unassembled WGS sequence"/>
</dbReference>
<protein>
    <submittedName>
        <fullName evidence="3">Uncharacterized protein</fullName>
    </submittedName>
</protein>
<reference evidence="2" key="4">
    <citation type="journal article" date="2023" name="Microbiol. Resour. Announc.">
        <title>Complete Genome Sequence of Vulcanisaeta souniana Strain IC-059, a Hyperthermophilic Archaeon Isolated from Hot Spring Water in Japan.</title>
        <authorList>
            <person name="Kato S."/>
            <person name="Itoh T."/>
            <person name="Wu L."/>
            <person name="Ma J."/>
            <person name="Ohkuma M."/>
        </authorList>
    </citation>
    <scope>NUCLEOTIDE SEQUENCE</scope>
    <source>
        <strain evidence="2">JCM 11219</strain>
    </source>
</reference>
<dbReference type="AlphaFoldDB" id="A0A830EC75"/>
<reference evidence="3" key="1">
    <citation type="journal article" date="2014" name="Int. J. Syst. Evol. Microbiol.">
        <title>Complete genome sequence of Corynebacterium casei LMG S-19264T (=DSM 44701T), isolated from a smear-ripened cheese.</title>
        <authorList>
            <consortium name="US DOE Joint Genome Institute (JGI-PGF)"/>
            <person name="Walter F."/>
            <person name="Albersmeier A."/>
            <person name="Kalinowski J."/>
            <person name="Ruckert C."/>
        </authorList>
    </citation>
    <scope>NUCLEOTIDE SEQUENCE</scope>
    <source>
        <strain evidence="3">JCM 11219</strain>
    </source>
</reference>
<evidence type="ECO:0000313" key="2">
    <source>
        <dbReference type="EMBL" id="BDR91795.1"/>
    </source>
</evidence>
<dbReference type="OrthoDB" id="29279at2157"/>
<accession>A0A830EC75</accession>
<name>A0A830EC75_9CREN</name>
<keyword evidence="1" id="KW-0472">Membrane</keyword>
<evidence type="ECO:0000313" key="4">
    <source>
        <dbReference type="Proteomes" id="UP000657075"/>
    </source>
</evidence>